<dbReference type="InterPro" id="IPR022225">
    <property type="entry name" value="Phage_tail_fibre_N"/>
</dbReference>
<reference evidence="2 3" key="1">
    <citation type="submission" date="2016-10" db="EMBL/GenBank/DDBJ databases">
        <authorList>
            <person name="de Groot N.N."/>
        </authorList>
    </citation>
    <scope>NUCLEOTIDE SEQUENCE [LARGE SCALE GENOMIC DNA]</scope>
    <source>
        <strain evidence="2 3">DSM 6059</strain>
    </source>
</reference>
<dbReference type="AlphaFoldDB" id="A0A1I1Q4S2"/>
<evidence type="ECO:0000259" key="1">
    <source>
        <dbReference type="Pfam" id="PF12571"/>
    </source>
</evidence>
<evidence type="ECO:0000313" key="3">
    <source>
        <dbReference type="Proteomes" id="UP000198862"/>
    </source>
</evidence>
<proteinExistence type="predicted"/>
<dbReference type="PANTHER" id="PTHR35191:SF1">
    <property type="entry name" value="PROPHAGE SIDE TAIL FIBER PROTEIN HOMOLOG STFQ-RELATED"/>
    <property type="match status" value="1"/>
</dbReference>
<dbReference type="PANTHER" id="PTHR35191">
    <property type="entry name" value="PROPHAGE SIDE TAIL FIBER PROTEIN HOMOLOG STFQ-RELATED"/>
    <property type="match status" value="1"/>
</dbReference>
<protein>
    <submittedName>
        <fullName evidence="2">Phage tail-collar fibre protein</fullName>
    </submittedName>
</protein>
<dbReference type="InterPro" id="IPR051934">
    <property type="entry name" value="Phage_Tail_Fiber_Structural"/>
</dbReference>
<dbReference type="OrthoDB" id="9810174at2"/>
<sequence length="181" mass="19534">MSQSQYWTMLTPNGRAKIANAIGTGLKINIIKFAVGDGHIQADANDLTNVRFTGLINSSKTDDSNQSLVEMIGIVPASEGGFYVREAAFYTDDDEAFAIVKYPETYKPKIEDNASAELGIKAVIDVVQADVVNLKVDPSMIYATQNWVATEINKFVGLLSLDGGNFTDSFPNTSSIDGGQI</sequence>
<organism evidence="2 3">
    <name type="scientific">Pseudoalteromonas denitrificans DSM 6059</name>
    <dbReference type="NCBI Taxonomy" id="1123010"/>
    <lineage>
        <taxon>Bacteria</taxon>
        <taxon>Pseudomonadati</taxon>
        <taxon>Pseudomonadota</taxon>
        <taxon>Gammaproteobacteria</taxon>
        <taxon>Alteromonadales</taxon>
        <taxon>Pseudoalteromonadaceae</taxon>
        <taxon>Pseudoalteromonas</taxon>
    </lineage>
</organism>
<feature type="domain" description="Phage tail fibre protein N-terminal" evidence="1">
    <location>
        <begin position="4"/>
        <end position="145"/>
    </location>
</feature>
<dbReference type="RefSeq" id="WP_091988122.1">
    <property type="nucleotide sequence ID" value="NZ_FOLO01000038.1"/>
</dbReference>
<dbReference type="Pfam" id="PF12571">
    <property type="entry name" value="Phage_tail_fib"/>
    <property type="match status" value="1"/>
</dbReference>
<keyword evidence="3" id="KW-1185">Reference proteome</keyword>
<name>A0A1I1Q4S2_9GAMM</name>
<dbReference type="EMBL" id="FOLO01000038">
    <property type="protein sequence ID" value="SFD16962.1"/>
    <property type="molecule type" value="Genomic_DNA"/>
</dbReference>
<accession>A0A1I1Q4S2</accession>
<evidence type="ECO:0000313" key="2">
    <source>
        <dbReference type="EMBL" id="SFD16962.1"/>
    </source>
</evidence>
<dbReference type="STRING" id="1123010.SAMN02745724_03735"/>
<gene>
    <name evidence="2" type="ORF">SAMN02745724_03735</name>
</gene>
<dbReference type="Proteomes" id="UP000198862">
    <property type="component" value="Unassembled WGS sequence"/>
</dbReference>